<reference evidence="2 3" key="1">
    <citation type="submission" date="2017-06" db="EMBL/GenBank/DDBJ databases">
        <title>Genome sequencing of cyanobaciteial culture collection at National Institute for Environmental Studies (NIES).</title>
        <authorList>
            <person name="Hirose Y."/>
            <person name="Shimura Y."/>
            <person name="Fujisawa T."/>
            <person name="Nakamura Y."/>
            <person name="Kawachi M."/>
        </authorList>
    </citation>
    <scope>NUCLEOTIDE SEQUENCE [LARGE SCALE GENOMIC DNA]</scope>
    <source>
        <strain evidence="2 3">NIES-21</strain>
    </source>
</reference>
<dbReference type="OrthoDB" id="514406at2"/>
<evidence type="ECO:0000313" key="3">
    <source>
        <dbReference type="Proteomes" id="UP000218287"/>
    </source>
</evidence>
<dbReference type="EMBL" id="AP018174">
    <property type="protein sequence ID" value="BAY14315.1"/>
    <property type="molecule type" value="Genomic_DNA"/>
</dbReference>
<keyword evidence="1" id="KW-0472">Membrane</keyword>
<feature type="transmembrane region" description="Helical" evidence="1">
    <location>
        <begin position="33"/>
        <end position="60"/>
    </location>
</feature>
<keyword evidence="3" id="KW-1185">Reference proteome</keyword>
<name>A0A1Z4G9W7_9CYAN</name>
<dbReference type="AlphaFoldDB" id="A0A1Z4G9W7"/>
<keyword evidence="1" id="KW-1133">Transmembrane helix</keyword>
<accession>A0A1Z4G9W7</accession>
<protein>
    <submittedName>
        <fullName evidence="2">Uncharacterized protein</fullName>
    </submittedName>
</protein>
<proteinExistence type="predicted"/>
<feature type="transmembrane region" description="Helical" evidence="1">
    <location>
        <begin position="119"/>
        <end position="138"/>
    </location>
</feature>
<organism evidence="2 3">
    <name type="scientific">Anabaenopsis circularis NIES-21</name>
    <dbReference type="NCBI Taxonomy" id="1085406"/>
    <lineage>
        <taxon>Bacteria</taxon>
        <taxon>Bacillati</taxon>
        <taxon>Cyanobacteriota</taxon>
        <taxon>Cyanophyceae</taxon>
        <taxon>Nostocales</taxon>
        <taxon>Nodulariaceae</taxon>
        <taxon>Anabaenopsis</taxon>
    </lineage>
</organism>
<feature type="transmembrane region" description="Helical" evidence="1">
    <location>
        <begin position="72"/>
        <end position="89"/>
    </location>
</feature>
<sequence length="148" mass="16499">MSIFKRLPWTSLLLVLVSYTTLGWVLSESRMPWPLWIVVVLGVLILLASLAVPFLAMANYSSVFFESSTRTFLIAVCGAFLFFLMVAWFRLFLDTLLIISAAILAKIDFHTAGFKGRSAFLITSLFSLTGIACGAVLHEELSIHTSMW</sequence>
<evidence type="ECO:0000313" key="2">
    <source>
        <dbReference type="EMBL" id="BAY14315.1"/>
    </source>
</evidence>
<keyword evidence="1" id="KW-0812">Transmembrane</keyword>
<gene>
    <name evidence="2" type="ORF">NIES21_00720</name>
</gene>
<dbReference type="Proteomes" id="UP000218287">
    <property type="component" value="Chromosome"/>
</dbReference>
<evidence type="ECO:0000256" key="1">
    <source>
        <dbReference type="SAM" id="Phobius"/>
    </source>
</evidence>